<organism evidence="3 4">
    <name type="scientific">Termitidicoccus mucosus</name>
    <dbReference type="NCBI Taxonomy" id="1184151"/>
    <lineage>
        <taxon>Bacteria</taxon>
        <taxon>Pseudomonadati</taxon>
        <taxon>Verrucomicrobiota</taxon>
        <taxon>Opitutia</taxon>
        <taxon>Opitutales</taxon>
        <taxon>Opitutaceae</taxon>
        <taxon>Termitidicoccus</taxon>
    </lineage>
</organism>
<dbReference type="Proteomes" id="UP000078486">
    <property type="component" value="Unassembled WGS sequence"/>
</dbReference>
<dbReference type="Pfam" id="PF05448">
    <property type="entry name" value="AXE1"/>
    <property type="match status" value="1"/>
</dbReference>
<keyword evidence="1" id="KW-0732">Signal</keyword>
<proteinExistence type="predicted"/>
<feature type="chain" id="PRO_5008088535" description="Acetyl xylan esterase domain-containing protein" evidence="1">
    <location>
        <begin position="22"/>
        <end position="391"/>
    </location>
</feature>
<dbReference type="RefSeq" id="WP_068772803.1">
    <property type="nucleotide sequence ID" value="NZ_CP109796.1"/>
</dbReference>
<dbReference type="InterPro" id="IPR008391">
    <property type="entry name" value="AXE1_dom"/>
</dbReference>
<feature type="domain" description="Acetyl xylan esterase" evidence="2">
    <location>
        <begin position="24"/>
        <end position="202"/>
    </location>
</feature>
<dbReference type="SUPFAM" id="SSF53474">
    <property type="entry name" value="alpha/beta-Hydrolases"/>
    <property type="match status" value="1"/>
</dbReference>
<accession>A0A178IB78</accession>
<reference evidence="3 4" key="1">
    <citation type="submission" date="2016-01" db="EMBL/GenBank/DDBJ databases">
        <title>High potential of lignocellulose degradation of a new Verrucomicrobia species.</title>
        <authorList>
            <person name="Wang Y."/>
            <person name="Shi Y."/>
            <person name="Qiu Z."/>
            <person name="Liu S."/>
            <person name="Yang H."/>
        </authorList>
    </citation>
    <scope>NUCLEOTIDE SEQUENCE [LARGE SCALE GENOMIC DNA]</scope>
    <source>
        <strain evidence="3 4">TSB47</strain>
    </source>
</reference>
<feature type="signal peptide" evidence="1">
    <location>
        <begin position="1"/>
        <end position="21"/>
    </location>
</feature>
<dbReference type="InterPro" id="IPR029058">
    <property type="entry name" value="AB_hydrolase_fold"/>
</dbReference>
<evidence type="ECO:0000259" key="2">
    <source>
        <dbReference type="Pfam" id="PF05448"/>
    </source>
</evidence>
<evidence type="ECO:0000313" key="3">
    <source>
        <dbReference type="EMBL" id="OAM87293.1"/>
    </source>
</evidence>
<name>A0A178IB78_9BACT</name>
<evidence type="ECO:0000256" key="1">
    <source>
        <dbReference type="SAM" id="SignalP"/>
    </source>
</evidence>
<dbReference type="InterPro" id="IPR050261">
    <property type="entry name" value="FrsA_esterase"/>
</dbReference>
<dbReference type="AlphaFoldDB" id="A0A178IB78"/>
<keyword evidence="4" id="KW-1185">Reference proteome</keyword>
<dbReference type="STRING" id="1184151.AW736_23860"/>
<protein>
    <recommendedName>
        <fullName evidence="2">Acetyl xylan esterase domain-containing protein</fullName>
    </recommendedName>
</protein>
<gene>
    <name evidence="3" type="ORF">AW736_23860</name>
</gene>
<dbReference type="PANTHER" id="PTHR22946">
    <property type="entry name" value="DIENELACTONE HYDROLASE DOMAIN-CONTAINING PROTEIN-RELATED"/>
    <property type="match status" value="1"/>
</dbReference>
<sequence>MKGLLALVLICLCLVVYGVDADDDFWDIRVMQQTPQVEWGERIGLAQEVRYAGVPYEGRPTQVFAYIAKPASGEGSFPAVVLVHGGAGKAYREWAELWARKGYIAIAMDLTGKGPTGERLRQAGPEMNQANIFLPSENDVGLRNGWIYHAVAAVVRARSLLADMPEVDQGRVGITGISWGGFVTCLVAGMDHRYGAAVPVYGCGYICEGGFWKNTFRRMSPAYRERWIRLLEPSSVLARVKCPILFVNGNSDTHFPPENTSRSALLVDEALRHVTFIDKLRHGHNWKIPEVDAFVNDVLNGKASLMRILRPVVSGGEVIATVVGSYEAEDVFLYHVPRAVSWKEREWKKFPAKTDGREIRVSLSDCGDAVFYFSVKDDRELESTSICGTVD</sequence>
<dbReference type="Gene3D" id="3.40.50.1820">
    <property type="entry name" value="alpha/beta hydrolase"/>
    <property type="match status" value="1"/>
</dbReference>
<dbReference type="EMBL" id="LRRQ01000175">
    <property type="protein sequence ID" value="OAM87293.1"/>
    <property type="molecule type" value="Genomic_DNA"/>
</dbReference>
<comment type="caution">
    <text evidence="3">The sequence shown here is derived from an EMBL/GenBank/DDBJ whole genome shotgun (WGS) entry which is preliminary data.</text>
</comment>
<evidence type="ECO:0000313" key="4">
    <source>
        <dbReference type="Proteomes" id="UP000078486"/>
    </source>
</evidence>